<feature type="domain" description="PRC-barrel" evidence="1">
    <location>
        <begin position="2"/>
        <end position="78"/>
    </location>
</feature>
<organism evidence="2 3">
    <name type="scientific">Caldalkalibacillus horti</name>
    <dbReference type="NCBI Taxonomy" id="77523"/>
    <lineage>
        <taxon>Bacteria</taxon>
        <taxon>Bacillati</taxon>
        <taxon>Bacillota</taxon>
        <taxon>Bacilli</taxon>
        <taxon>Bacillales</taxon>
        <taxon>Bacillaceae</taxon>
        <taxon>Caldalkalibacillus</taxon>
    </lineage>
</organism>
<name>A0ABT9VUF6_9BACI</name>
<dbReference type="Pfam" id="PF05239">
    <property type="entry name" value="PRC"/>
    <property type="match status" value="1"/>
</dbReference>
<reference evidence="2 3" key="1">
    <citation type="submission" date="2023-07" db="EMBL/GenBank/DDBJ databases">
        <title>Genomic Encyclopedia of Type Strains, Phase IV (KMG-IV): sequencing the most valuable type-strain genomes for metagenomic binning, comparative biology and taxonomic classification.</title>
        <authorList>
            <person name="Goeker M."/>
        </authorList>
    </citation>
    <scope>NUCLEOTIDE SEQUENCE [LARGE SCALE GENOMIC DNA]</scope>
    <source>
        <strain evidence="2 3">DSM 12751</strain>
    </source>
</reference>
<comment type="caution">
    <text evidence="2">The sequence shown here is derived from an EMBL/GenBank/DDBJ whole genome shotgun (WGS) entry which is preliminary data.</text>
</comment>
<proteinExistence type="predicted"/>
<dbReference type="InterPro" id="IPR014238">
    <property type="entry name" value="Spore_YlmC/YmxH"/>
</dbReference>
<dbReference type="InterPro" id="IPR027275">
    <property type="entry name" value="PRC-brl_dom"/>
</dbReference>
<gene>
    <name evidence="2" type="ORF">J2S11_000520</name>
</gene>
<dbReference type="SUPFAM" id="SSF50346">
    <property type="entry name" value="PRC-barrel domain"/>
    <property type="match status" value="1"/>
</dbReference>
<evidence type="ECO:0000313" key="2">
    <source>
        <dbReference type="EMBL" id="MDQ0164620.1"/>
    </source>
</evidence>
<keyword evidence="3" id="KW-1185">Reference proteome</keyword>
<evidence type="ECO:0000259" key="1">
    <source>
        <dbReference type="Pfam" id="PF05239"/>
    </source>
</evidence>
<protein>
    <submittedName>
        <fullName evidence="2">YlmC/YmxH family sporulation protein</fullName>
    </submittedName>
</protein>
<dbReference type="Proteomes" id="UP001235840">
    <property type="component" value="Unassembled WGS sequence"/>
</dbReference>
<accession>A0ABT9VUF6</accession>
<dbReference type="PANTHER" id="PTHR40061">
    <property type="entry name" value="SPORULATION PROTEIN YLMC-RELATED"/>
    <property type="match status" value="1"/>
</dbReference>
<sequence>MLKISEFQTKDVVNISDGRKLGTVSDLEINLKQGRIDAIVCPGPSKFFGMLSGGQEVVIPWNQIVKIGSDVILVRLDEKPYLVEDSKSKELHQETSSVYRPYSHG</sequence>
<evidence type="ECO:0000313" key="3">
    <source>
        <dbReference type="Proteomes" id="UP001235840"/>
    </source>
</evidence>
<dbReference type="Gene3D" id="2.30.30.240">
    <property type="entry name" value="PRC-barrel domain"/>
    <property type="match status" value="1"/>
</dbReference>
<dbReference type="InterPro" id="IPR011033">
    <property type="entry name" value="PRC_barrel-like_sf"/>
</dbReference>
<dbReference type="PANTHER" id="PTHR40061:SF1">
    <property type="entry name" value="SPORULATION PROTEIN YLMC-RELATED"/>
    <property type="match status" value="1"/>
</dbReference>
<dbReference type="NCBIfam" id="TIGR02888">
    <property type="entry name" value="spore_YlmC_YmxH"/>
    <property type="match status" value="1"/>
</dbReference>
<dbReference type="EMBL" id="JAUSTY010000002">
    <property type="protein sequence ID" value="MDQ0164620.1"/>
    <property type="molecule type" value="Genomic_DNA"/>
</dbReference>